<proteinExistence type="predicted"/>
<dbReference type="EMBL" id="CAMPGE010024761">
    <property type="protein sequence ID" value="CAI2382575.1"/>
    <property type="molecule type" value="Genomic_DNA"/>
</dbReference>
<accession>A0AAD1Y0L2</accession>
<gene>
    <name evidence="2" type="ORF">ECRASSUSDP1_LOCUS24053</name>
</gene>
<protein>
    <submittedName>
        <fullName evidence="2">Uncharacterized protein</fullName>
    </submittedName>
</protein>
<keyword evidence="3" id="KW-1185">Reference proteome</keyword>
<sequence length="238" mass="28638">METLQQQEEVDIKLLDVETRLFDAKIERERHYEDRAIKTSQSRNRYTDLYNTNKATNLEENDQRKIKLVQKELRKFKAIKENRNGFQSPTERIKSANLKALEKVKQNLKIQELMRKEFYESTMSKHKKKERHLQTLTSRKAMSPDPRLARQKENYNLIESSRKSFGILTMLKRKLKDRSLRTKQHNNLVMYTKDLQKAKALMNKERIVREYLSKKDRKRSVQSQKEEINEYDSRASKN</sequence>
<evidence type="ECO:0000313" key="2">
    <source>
        <dbReference type="EMBL" id="CAI2382575.1"/>
    </source>
</evidence>
<dbReference type="Proteomes" id="UP001295684">
    <property type="component" value="Unassembled WGS sequence"/>
</dbReference>
<organism evidence="2 3">
    <name type="scientific">Euplotes crassus</name>
    <dbReference type="NCBI Taxonomy" id="5936"/>
    <lineage>
        <taxon>Eukaryota</taxon>
        <taxon>Sar</taxon>
        <taxon>Alveolata</taxon>
        <taxon>Ciliophora</taxon>
        <taxon>Intramacronucleata</taxon>
        <taxon>Spirotrichea</taxon>
        <taxon>Hypotrichia</taxon>
        <taxon>Euplotida</taxon>
        <taxon>Euplotidae</taxon>
        <taxon>Moneuplotes</taxon>
    </lineage>
</organism>
<feature type="compositionally biased region" description="Basic and acidic residues" evidence="1">
    <location>
        <begin position="224"/>
        <end position="238"/>
    </location>
</feature>
<dbReference type="AlphaFoldDB" id="A0AAD1Y0L2"/>
<feature type="region of interest" description="Disordered" evidence="1">
    <location>
        <begin position="214"/>
        <end position="238"/>
    </location>
</feature>
<reference evidence="2" key="1">
    <citation type="submission" date="2023-07" db="EMBL/GenBank/DDBJ databases">
        <authorList>
            <consortium name="AG Swart"/>
            <person name="Singh M."/>
            <person name="Singh A."/>
            <person name="Seah K."/>
            <person name="Emmerich C."/>
        </authorList>
    </citation>
    <scope>NUCLEOTIDE SEQUENCE</scope>
    <source>
        <strain evidence="2">DP1</strain>
    </source>
</reference>
<evidence type="ECO:0000313" key="3">
    <source>
        <dbReference type="Proteomes" id="UP001295684"/>
    </source>
</evidence>
<evidence type="ECO:0000256" key="1">
    <source>
        <dbReference type="SAM" id="MobiDB-lite"/>
    </source>
</evidence>
<name>A0AAD1Y0L2_EUPCR</name>
<comment type="caution">
    <text evidence="2">The sequence shown here is derived from an EMBL/GenBank/DDBJ whole genome shotgun (WGS) entry which is preliminary data.</text>
</comment>